<evidence type="ECO:0000256" key="10">
    <source>
        <dbReference type="SAM" id="SignalP"/>
    </source>
</evidence>
<dbReference type="Gene3D" id="3.50.50.60">
    <property type="entry name" value="FAD/NAD(P)-binding domain"/>
    <property type="match status" value="1"/>
</dbReference>
<organism evidence="12 13">
    <name type="scientific">Hydrogenoanaerobacterium saccharovorans</name>
    <dbReference type="NCBI Taxonomy" id="474960"/>
    <lineage>
        <taxon>Bacteria</taxon>
        <taxon>Bacillati</taxon>
        <taxon>Bacillota</taxon>
        <taxon>Clostridia</taxon>
        <taxon>Eubacteriales</taxon>
        <taxon>Oscillospiraceae</taxon>
        <taxon>Hydrogenoanaerobacterium</taxon>
    </lineage>
</organism>
<feature type="domain" description="FMN-binding" evidence="11">
    <location>
        <begin position="47"/>
        <end position="122"/>
    </location>
</feature>
<dbReference type="InterPro" id="IPR036188">
    <property type="entry name" value="FAD/NAD-bd_sf"/>
</dbReference>
<sequence length="620" mass="66163">MKHNKRLTALLAGLLAVSMLFSGCSGTTSGTSDTGLIDGTYEGTGAGYGGNIKLALTVEGGKITKAEVLEHSETEGVSDPAFEQIPAAIVEKQGTEGIETVAGCTRSSEGLLAAAEAALVLAKGGEAAKVPTATMTDPDVIVVGGGMAGMTSAITAAEDGAKVLLVEKTGTLGGTMGGGTLSGTGTKMQIESGITDDTPEKFFDDFVRLNAGYQEREGVSADDYYWNQSLGMYYAQHSGECVDWIVEDLGATVKDRTPSQPTLYEPLNTPRVWSGDRSSYDKVLKAELQKYIDSGMVEVLLNTKADELIMDGEAVVGVKTTNTDGVQMDYKAKATILCTGGYGYSEELVKKYNFQNFTTTAPSFATGDGFFMAEQAGGVLKNMDFLTAYAGGLKVDDSLTKKLSIRVKDFPYIIFVNENGERFVDELGNEDGSSYDEITSWWKKGDNRVWIMLDQAMVDDLKAQNKPIISGDTEWKNFDEQLANGTVLWSGSTIAEVAEKAGINGENLEKTIEKYNEYAKNGYDEEFGRTRLMKEFTGGTYYIFETTPYIMITAGGPDMNDKGQVVNANGEAIPGLYQAGEIVGMANAFGRTTIGGVGNTGCLVWGRLAGGSAAEYALEA</sequence>
<evidence type="ECO:0000256" key="8">
    <source>
        <dbReference type="ARBA" id="ARBA00023002"/>
    </source>
</evidence>
<dbReference type="InterPro" id="IPR050315">
    <property type="entry name" value="FAD-oxidoreductase_2"/>
</dbReference>
<gene>
    <name evidence="12" type="ORF">H9X81_00640</name>
</gene>
<keyword evidence="8" id="KW-0560">Oxidoreductase</keyword>
<evidence type="ECO:0000256" key="4">
    <source>
        <dbReference type="ARBA" id="ARBA00013137"/>
    </source>
</evidence>
<dbReference type="InterPro" id="IPR003953">
    <property type="entry name" value="FAD-dep_OxRdtase_2_FAD-bd"/>
</dbReference>
<protein>
    <recommendedName>
        <fullName evidence="5">Urocanate reductase</fullName>
        <ecNumber evidence="4">1.3.99.33</ecNumber>
    </recommendedName>
</protein>
<dbReference type="InterPro" id="IPR007329">
    <property type="entry name" value="FMN-bd"/>
</dbReference>
<dbReference type="Proteomes" id="UP000724149">
    <property type="component" value="Unassembled WGS sequence"/>
</dbReference>
<evidence type="ECO:0000313" key="13">
    <source>
        <dbReference type="Proteomes" id="UP000724149"/>
    </source>
</evidence>
<accession>A0ABS2GJK9</accession>
<feature type="signal peptide" evidence="10">
    <location>
        <begin position="1"/>
        <end position="22"/>
    </location>
</feature>
<evidence type="ECO:0000256" key="2">
    <source>
        <dbReference type="ARBA" id="ARBA00001974"/>
    </source>
</evidence>
<dbReference type="InterPro" id="IPR027477">
    <property type="entry name" value="Succ_DH/fumarate_Rdtase_cat_sf"/>
</dbReference>
<evidence type="ECO:0000256" key="6">
    <source>
        <dbReference type="ARBA" id="ARBA00022630"/>
    </source>
</evidence>
<comment type="catalytic activity">
    <reaction evidence="9">
        <text>dihydrourocanate + A = urocanate + AH2</text>
        <dbReference type="Rhea" id="RHEA:36059"/>
        <dbReference type="ChEBI" id="CHEBI:13193"/>
        <dbReference type="ChEBI" id="CHEBI:17499"/>
        <dbReference type="ChEBI" id="CHEBI:27247"/>
        <dbReference type="ChEBI" id="CHEBI:72991"/>
        <dbReference type="EC" id="1.3.99.33"/>
    </reaction>
</comment>
<name>A0ABS2GJK9_9FIRM</name>
<keyword evidence="10" id="KW-0732">Signal</keyword>
<reference evidence="12 13" key="1">
    <citation type="journal article" date="2021" name="Sci. Rep.">
        <title>The distribution of antibiotic resistance genes in chicken gut microbiota commensals.</title>
        <authorList>
            <person name="Juricova H."/>
            <person name="Matiasovicova J."/>
            <person name="Kubasova T."/>
            <person name="Cejkova D."/>
            <person name="Rychlik I."/>
        </authorList>
    </citation>
    <scope>NUCLEOTIDE SEQUENCE [LARGE SCALE GENOMIC DNA]</scope>
    <source>
        <strain evidence="12 13">An564</strain>
    </source>
</reference>
<keyword evidence="13" id="KW-1185">Reference proteome</keyword>
<comment type="cofactor">
    <cofactor evidence="1">
        <name>FMN</name>
        <dbReference type="ChEBI" id="CHEBI:58210"/>
    </cofactor>
</comment>
<dbReference type="Gene3D" id="3.90.1010.20">
    <property type="match status" value="1"/>
</dbReference>
<comment type="similarity">
    <text evidence="3">Belongs to the FAD-dependent oxidoreductase 2 family. FRD/SDH subfamily.</text>
</comment>
<evidence type="ECO:0000313" key="12">
    <source>
        <dbReference type="EMBL" id="MBM6922201.1"/>
    </source>
</evidence>
<dbReference type="Gene3D" id="3.90.700.10">
    <property type="entry name" value="Succinate dehydrogenase/fumarate reductase flavoprotein, catalytic domain"/>
    <property type="match status" value="1"/>
</dbReference>
<evidence type="ECO:0000256" key="9">
    <source>
        <dbReference type="ARBA" id="ARBA00049922"/>
    </source>
</evidence>
<dbReference type="Pfam" id="PF00890">
    <property type="entry name" value="FAD_binding_2"/>
    <property type="match status" value="1"/>
</dbReference>
<evidence type="ECO:0000259" key="11">
    <source>
        <dbReference type="SMART" id="SM00900"/>
    </source>
</evidence>
<dbReference type="RefSeq" id="WP_191391716.1">
    <property type="nucleotide sequence ID" value="NZ_JACSNR010000001.1"/>
</dbReference>
<dbReference type="SUPFAM" id="SSF56425">
    <property type="entry name" value="Succinate dehydrogenase/fumarate reductase flavoprotein, catalytic domain"/>
    <property type="match status" value="1"/>
</dbReference>
<dbReference type="Pfam" id="PF04205">
    <property type="entry name" value="FMN_bind"/>
    <property type="match status" value="1"/>
</dbReference>
<dbReference type="EMBL" id="JACSNR010000001">
    <property type="protein sequence ID" value="MBM6922201.1"/>
    <property type="molecule type" value="Genomic_DNA"/>
</dbReference>
<comment type="cofactor">
    <cofactor evidence="2">
        <name>FAD</name>
        <dbReference type="ChEBI" id="CHEBI:57692"/>
    </cofactor>
</comment>
<evidence type="ECO:0000256" key="5">
    <source>
        <dbReference type="ARBA" id="ARBA00015872"/>
    </source>
</evidence>
<evidence type="ECO:0000256" key="7">
    <source>
        <dbReference type="ARBA" id="ARBA00022827"/>
    </source>
</evidence>
<dbReference type="PANTHER" id="PTHR43400">
    <property type="entry name" value="FUMARATE REDUCTASE"/>
    <property type="match status" value="1"/>
</dbReference>
<comment type="caution">
    <text evidence="12">The sequence shown here is derived from an EMBL/GenBank/DDBJ whole genome shotgun (WGS) entry which is preliminary data.</text>
</comment>
<dbReference type="SUPFAM" id="SSF51905">
    <property type="entry name" value="FAD/NAD(P)-binding domain"/>
    <property type="match status" value="1"/>
</dbReference>
<feature type="chain" id="PRO_5045993130" description="Urocanate reductase" evidence="10">
    <location>
        <begin position="23"/>
        <end position="620"/>
    </location>
</feature>
<dbReference type="SMART" id="SM00900">
    <property type="entry name" value="FMN_bind"/>
    <property type="match status" value="1"/>
</dbReference>
<evidence type="ECO:0000256" key="3">
    <source>
        <dbReference type="ARBA" id="ARBA00008040"/>
    </source>
</evidence>
<keyword evidence="7" id="KW-0274">FAD</keyword>
<dbReference type="PANTHER" id="PTHR43400:SF7">
    <property type="entry name" value="FAD-DEPENDENT OXIDOREDUCTASE 2 FAD BINDING DOMAIN-CONTAINING PROTEIN"/>
    <property type="match status" value="1"/>
</dbReference>
<dbReference type="EC" id="1.3.99.33" evidence="4"/>
<keyword evidence="6" id="KW-0285">Flavoprotein</keyword>
<proteinExistence type="inferred from homology"/>
<dbReference type="PROSITE" id="PS51257">
    <property type="entry name" value="PROKAR_LIPOPROTEIN"/>
    <property type="match status" value="1"/>
</dbReference>
<evidence type="ECO:0000256" key="1">
    <source>
        <dbReference type="ARBA" id="ARBA00001917"/>
    </source>
</evidence>